<dbReference type="PATRIC" id="fig|1265820.5.peg.1262"/>
<organism evidence="2 3">
    <name type="scientific">Listeria cornellensis FSL F6-0969</name>
    <dbReference type="NCBI Taxonomy" id="1265820"/>
    <lineage>
        <taxon>Bacteria</taxon>
        <taxon>Bacillati</taxon>
        <taxon>Bacillota</taxon>
        <taxon>Bacilli</taxon>
        <taxon>Bacillales</taxon>
        <taxon>Listeriaceae</taxon>
        <taxon>Listeria</taxon>
    </lineage>
</organism>
<protein>
    <submittedName>
        <fullName evidence="2">Penicillin-binding protein</fullName>
    </submittedName>
</protein>
<feature type="compositionally biased region" description="Basic and acidic residues" evidence="1">
    <location>
        <begin position="67"/>
        <end position="124"/>
    </location>
</feature>
<evidence type="ECO:0000256" key="1">
    <source>
        <dbReference type="SAM" id="MobiDB-lite"/>
    </source>
</evidence>
<keyword evidence="3" id="KW-1185">Reference proteome</keyword>
<evidence type="ECO:0000313" key="2">
    <source>
        <dbReference type="EMBL" id="EUJ31113.1"/>
    </source>
</evidence>
<comment type="caution">
    <text evidence="2">The sequence shown here is derived from an EMBL/GenBank/DDBJ whole genome shotgun (WGS) entry which is preliminary data.</text>
</comment>
<proteinExistence type="predicted"/>
<feature type="region of interest" description="Disordered" evidence="1">
    <location>
        <begin position="1"/>
        <end position="29"/>
    </location>
</feature>
<gene>
    <name evidence="2" type="ORF">PCORN_06435</name>
</gene>
<dbReference type="AlphaFoldDB" id="W7CE88"/>
<dbReference type="STRING" id="1265820.PCORN_06435"/>
<evidence type="ECO:0000313" key="3">
    <source>
        <dbReference type="Proteomes" id="UP000019254"/>
    </source>
</evidence>
<feature type="region of interest" description="Disordered" evidence="1">
    <location>
        <begin position="194"/>
        <end position="235"/>
    </location>
</feature>
<dbReference type="Proteomes" id="UP000019254">
    <property type="component" value="Unassembled WGS sequence"/>
</dbReference>
<feature type="compositionally biased region" description="Low complexity" evidence="1">
    <location>
        <begin position="201"/>
        <end position="235"/>
    </location>
</feature>
<feature type="region of interest" description="Disordered" evidence="1">
    <location>
        <begin position="63"/>
        <end position="137"/>
    </location>
</feature>
<name>W7CE88_9LIST</name>
<accession>W7CE88</accession>
<reference evidence="2 3" key="1">
    <citation type="journal article" date="2014" name="Int. J. Syst. Evol. Microbiol.">
        <title>Listeria floridensis sp. nov., Listeria aquatica sp. nov., Listeria cornellensis sp. nov., Listeria riparia sp. nov. and Listeria grandensis sp. nov., from agricultural and natural environments.</title>
        <authorList>
            <person name="den Bakker H.C."/>
            <person name="Warchocki S."/>
            <person name="Wright E.M."/>
            <person name="Allred A.F."/>
            <person name="Ahlstrom C."/>
            <person name="Manuel C.S."/>
            <person name="Stasiewicz M.J."/>
            <person name="Burrell A."/>
            <person name="Roof S."/>
            <person name="Strawn L."/>
            <person name="Fortes E.D."/>
            <person name="Nightingale K.K."/>
            <person name="Kephart D."/>
            <person name="Wiedmann M."/>
        </authorList>
    </citation>
    <scope>NUCLEOTIDE SEQUENCE [LARGE SCALE GENOMIC DNA]</scope>
    <source>
        <strain evidence="3">FSL F6-969</strain>
    </source>
</reference>
<sequence>MQPICSKQQWNISFPAKKNPDFKKPSNVNEIPILVGSNPITRAGSGASGGNVSYELFLDGTIPTKSAAEKQTETKTDEKTDAEKEAERKAAEEKAKKDKEQSESDKLKQQQEEADKKATEEAEKTALQAPAGLNGSYNTASKTIAASWASNGPGVTYDVSVNGQTQNYSTTSINVSGGSPGSSVVIMVVPVKDGKRGSPATTTITIPPNQTQQETPTTDGTGTDGTQNNTTPPAN</sequence>
<dbReference type="CDD" id="cd22249">
    <property type="entry name" value="UDM1_RNF168_RNF169-like"/>
    <property type="match status" value="1"/>
</dbReference>
<feature type="compositionally biased region" description="Polar residues" evidence="1">
    <location>
        <begin position="1"/>
        <end position="12"/>
    </location>
</feature>
<dbReference type="EMBL" id="AODE01000013">
    <property type="protein sequence ID" value="EUJ31113.1"/>
    <property type="molecule type" value="Genomic_DNA"/>
</dbReference>